<dbReference type="InterPro" id="IPR035965">
    <property type="entry name" value="PAS-like_dom_sf"/>
</dbReference>
<evidence type="ECO:0000256" key="4">
    <source>
        <dbReference type="ARBA" id="ARBA00023125"/>
    </source>
</evidence>
<dbReference type="PROSITE" id="PS00675">
    <property type="entry name" value="SIGMA54_INTERACT_1"/>
    <property type="match status" value="1"/>
</dbReference>
<evidence type="ECO:0000256" key="2">
    <source>
        <dbReference type="ARBA" id="ARBA00022840"/>
    </source>
</evidence>
<dbReference type="SMART" id="SM00382">
    <property type="entry name" value="AAA"/>
    <property type="match status" value="1"/>
</dbReference>
<dbReference type="Gene3D" id="3.40.50.300">
    <property type="entry name" value="P-loop containing nucleotide triphosphate hydrolases"/>
    <property type="match status" value="1"/>
</dbReference>
<dbReference type="Pfam" id="PF25601">
    <property type="entry name" value="AAA_lid_14"/>
    <property type="match status" value="1"/>
</dbReference>
<dbReference type="PROSITE" id="PS50045">
    <property type="entry name" value="SIGMA54_INTERACT_4"/>
    <property type="match status" value="1"/>
</dbReference>
<dbReference type="Gene3D" id="1.10.8.60">
    <property type="match status" value="1"/>
</dbReference>
<dbReference type="Pfam" id="PF00158">
    <property type="entry name" value="Sigma54_activat"/>
    <property type="match status" value="1"/>
</dbReference>
<comment type="caution">
    <text evidence="8">The sequence shown here is derived from an EMBL/GenBank/DDBJ whole genome shotgun (WGS) entry which is preliminary data.</text>
</comment>
<reference evidence="8 9" key="1">
    <citation type="submission" date="2019-08" db="EMBL/GenBank/DDBJ databases">
        <title>In-depth cultivation of the pig gut microbiome towards novel bacterial diversity and tailored functional studies.</title>
        <authorList>
            <person name="Wylensek D."/>
            <person name="Hitch T.C.A."/>
            <person name="Clavel T."/>
        </authorList>
    </citation>
    <scope>NUCLEOTIDE SEQUENCE [LARGE SCALE GENOMIC DNA]</scope>
    <source>
        <strain evidence="8 9">Med78-601-WT-4W-RMD-3</strain>
    </source>
</reference>
<dbReference type="Pfam" id="PF02954">
    <property type="entry name" value="HTH_8"/>
    <property type="match status" value="1"/>
</dbReference>
<dbReference type="InterPro" id="IPR002197">
    <property type="entry name" value="HTH_Fis"/>
</dbReference>
<dbReference type="Pfam" id="PF00989">
    <property type="entry name" value="PAS"/>
    <property type="match status" value="1"/>
</dbReference>
<dbReference type="InterPro" id="IPR013767">
    <property type="entry name" value="PAS_fold"/>
</dbReference>
<evidence type="ECO:0000256" key="3">
    <source>
        <dbReference type="ARBA" id="ARBA00023015"/>
    </source>
</evidence>
<dbReference type="InterPro" id="IPR025662">
    <property type="entry name" value="Sigma_54_int_dom_ATP-bd_1"/>
</dbReference>
<evidence type="ECO:0000313" key="9">
    <source>
        <dbReference type="Proteomes" id="UP000462760"/>
    </source>
</evidence>
<dbReference type="OrthoDB" id="5411866at2"/>
<dbReference type="RefSeq" id="WP_154483969.1">
    <property type="nucleotide sequence ID" value="NZ_VULR01000007.1"/>
</dbReference>
<dbReference type="SUPFAM" id="SSF55785">
    <property type="entry name" value="PYP-like sensor domain (PAS domain)"/>
    <property type="match status" value="1"/>
</dbReference>
<dbReference type="GO" id="GO:0043565">
    <property type="term" value="F:sequence-specific DNA binding"/>
    <property type="evidence" value="ECO:0007669"/>
    <property type="project" value="InterPro"/>
</dbReference>
<dbReference type="PANTHER" id="PTHR32071:SF57">
    <property type="entry name" value="C4-DICARBOXYLATE TRANSPORT TRANSCRIPTIONAL REGULATORY PROTEIN DCTD"/>
    <property type="match status" value="1"/>
</dbReference>
<keyword evidence="3" id="KW-0805">Transcription regulation</keyword>
<evidence type="ECO:0000256" key="5">
    <source>
        <dbReference type="ARBA" id="ARBA00023163"/>
    </source>
</evidence>
<name>A0A844FH61_9FIRM</name>
<proteinExistence type="predicted"/>
<evidence type="ECO:0000256" key="1">
    <source>
        <dbReference type="ARBA" id="ARBA00022741"/>
    </source>
</evidence>
<dbReference type="InterPro" id="IPR058031">
    <property type="entry name" value="AAA_lid_NorR"/>
</dbReference>
<dbReference type="InterPro" id="IPR027417">
    <property type="entry name" value="P-loop_NTPase"/>
</dbReference>
<dbReference type="SUPFAM" id="SSF46689">
    <property type="entry name" value="Homeodomain-like"/>
    <property type="match status" value="1"/>
</dbReference>
<dbReference type="Gene3D" id="1.10.10.60">
    <property type="entry name" value="Homeodomain-like"/>
    <property type="match status" value="1"/>
</dbReference>
<dbReference type="Gene3D" id="3.30.450.20">
    <property type="entry name" value="PAS domain"/>
    <property type="match status" value="1"/>
</dbReference>
<gene>
    <name evidence="8" type="ORF">FYJ27_05985</name>
</gene>
<dbReference type="NCBIfam" id="TIGR00229">
    <property type="entry name" value="sensory_box"/>
    <property type="match status" value="1"/>
</dbReference>
<keyword evidence="5" id="KW-0804">Transcription</keyword>
<organism evidence="8 9">
    <name type="scientific">Anaerosalibacter bizertensis</name>
    <dbReference type="NCBI Taxonomy" id="932217"/>
    <lineage>
        <taxon>Bacteria</taxon>
        <taxon>Bacillati</taxon>
        <taxon>Bacillota</taxon>
        <taxon>Tissierellia</taxon>
        <taxon>Tissierellales</taxon>
        <taxon>Sporanaerobacteraceae</taxon>
        <taxon>Anaerosalibacter</taxon>
    </lineage>
</organism>
<dbReference type="Proteomes" id="UP000462760">
    <property type="component" value="Unassembled WGS sequence"/>
</dbReference>
<dbReference type="InterPro" id="IPR000014">
    <property type="entry name" value="PAS"/>
</dbReference>
<dbReference type="PROSITE" id="PS00688">
    <property type="entry name" value="SIGMA54_INTERACT_3"/>
    <property type="match status" value="1"/>
</dbReference>
<dbReference type="InterPro" id="IPR025944">
    <property type="entry name" value="Sigma_54_int_dom_CS"/>
</dbReference>
<dbReference type="FunFam" id="3.40.50.300:FF:000006">
    <property type="entry name" value="DNA-binding transcriptional regulator NtrC"/>
    <property type="match status" value="1"/>
</dbReference>
<protein>
    <submittedName>
        <fullName evidence="8">AAA domain-containing protein</fullName>
    </submittedName>
</protein>
<sequence length="532" mass="60159">MVKKNCIENLRDELNIEGVAIEIYDSNGNILLDIEELNKPFTKEYIISGYKMIIHIDRDIYKDRLESISNIVAHLVKEKLKNIGLMSKLDDLNTFNFRIAETVPDAILVFDNNGYVKYFNEKALEFIEVPKDEITKRPLQDFYSTKLKVVEVLKNGSPVFNKEIFVKTKEGKKRRLLKTILPIVDGDGKVVGALDKIKEINTATKFINNMSGYSARFTFEDIIHKSEKMAKTIKIAKAGSNTDMTVLIQGESGTGKELFAHAIHNNSSKASKPFVILDCSTIPKELVESELFGYAEGAFTGAKKGGKLGKFELADGGTIFLDEIGEMPIDIQAKLLRVLQSGTFTRVGGNEPIEVDIRVIAATNRNLEEEVKKKNFREDLYYRLNMFSLEIPPLRYRKEDIIKLIDCFLEKAATKLDKKGITISNDALDILINYDWPGNVRELENVIFRAVNLCFEGEILPVHLPESIVEKTEIVVPVSGNKADKKSLEDMEIKHILELLEENNGNKKKTAEILGISRSTLYRKLKKYGVPL</sequence>
<keyword evidence="2" id="KW-0067">ATP-binding</keyword>
<keyword evidence="4" id="KW-0238">DNA-binding</keyword>
<dbReference type="CDD" id="cd00009">
    <property type="entry name" value="AAA"/>
    <property type="match status" value="1"/>
</dbReference>
<dbReference type="GO" id="GO:0006355">
    <property type="term" value="P:regulation of DNA-templated transcription"/>
    <property type="evidence" value="ECO:0007669"/>
    <property type="project" value="InterPro"/>
</dbReference>
<dbReference type="InterPro" id="IPR002078">
    <property type="entry name" value="Sigma_54_int"/>
</dbReference>
<feature type="domain" description="Sigma-54 factor interaction" evidence="6">
    <location>
        <begin position="222"/>
        <end position="452"/>
    </location>
</feature>
<dbReference type="AlphaFoldDB" id="A0A844FH61"/>
<dbReference type="PANTHER" id="PTHR32071">
    <property type="entry name" value="TRANSCRIPTIONAL REGULATORY PROTEIN"/>
    <property type="match status" value="1"/>
</dbReference>
<dbReference type="InterPro" id="IPR009057">
    <property type="entry name" value="Homeodomain-like_sf"/>
</dbReference>
<dbReference type="PROSITE" id="PS50112">
    <property type="entry name" value="PAS"/>
    <property type="match status" value="1"/>
</dbReference>
<evidence type="ECO:0000259" key="6">
    <source>
        <dbReference type="PROSITE" id="PS50045"/>
    </source>
</evidence>
<dbReference type="InterPro" id="IPR025943">
    <property type="entry name" value="Sigma_54_int_dom_ATP-bd_2"/>
</dbReference>
<keyword evidence="1" id="KW-0547">Nucleotide-binding</keyword>
<feature type="domain" description="PAS" evidence="7">
    <location>
        <begin position="98"/>
        <end position="143"/>
    </location>
</feature>
<evidence type="ECO:0000313" key="8">
    <source>
        <dbReference type="EMBL" id="MSS43282.1"/>
    </source>
</evidence>
<dbReference type="PRINTS" id="PR01590">
    <property type="entry name" value="HTHFIS"/>
</dbReference>
<dbReference type="InterPro" id="IPR003593">
    <property type="entry name" value="AAA+_ATPase"/>
</dbReference>
<dbReference type="EMBL" id="VULR01000007">
    <property type="protein sequence ID" value="MSS43282.1"/>
    <property type="molecule type" value="Genomic_DNA"/>
</dbReference>
<evidence type="ECO:0000259" key="7">
    <source>
        <dbReference type="PROSITE" id="PS50112"/>
    </source>
</evidence>
<accession>A0A844FH61</accession>
<dbReference type="GO" id="GO:0005524">
    <property type="term" value="F:ATP binding"/>
    <property type="evidence" value="ECO:0007669"/>
    <property type="project" value="UniProtKB-KW"/>
</dbReference>
<dbReference type="SUPFAM" id="SSF52540">
    <property type="entry name" value="P-loop containing nucleoside triphosphate hydrolases"/>
    <property type="match status" value="1"/>
</dbReference>
<dbReference type="PROSITE" id="PS00676">
    <property type="entry name" value="SIGMA54_INTERACT_2"/>
    <property type="match status" value="1"/>
</dbReference>